<evidence type="ECO:0000313" key="2">
    <source>
        <dbReference type="Proteomes" id="UP000572540"/>
    </source>
</evidence>
<proteinExistence type="predicted"/>
<dbReference type="AlphaFoldDB" id="A0A7Y9WAS4"/>
<accession>A0A7Y9WAS4</accession>
<gene>
    <name evidence="1" type="ORF">GGD41_003781</name>
</gene>
<comment type="caution">
    <text evidence="1">The sequence shown here is derived from an EMBL/GenBank/DDBJ whole genome shotgun (WGS) entry which is preliminary data.</text>
</comment>
<organism evidence="1 2">
    <name type="scientific">Paraburkholderia bryophila</name>
    <dbReference type="NCBI Taxonomy" id="420952"/>
    <lineage>
        <taxon>Bacteria</taxon>
        <taxon>Pseudomonadati</taxon>
        <taxon>Pseudomonadota</taxon>
        <taxon>Betaproteobacteria</taxon>
        <taxon>Burkholderiales</taxon>
        <taxon>Burkholderiaceae</taxon>
        <taxon>Paraburkholderia</taxon>
    </lineage>
</organism>
<sequence length="146" mass="16321">MGITSEPRGPPTPRYWPTLACAAHVAAGARFVHREFDVELARFAVEPARREIARGRTWLAGREHWAVGAGFRQRRSVCAGFGEKHLDVVVERSGDEVVQIVAREGDADQVRGQRIHLLDLQQTELQWMPYALDCQVGSVIIGQHRG</sequence>
<evidence type="ECO:0000313" key="1">
    <source>
        <dbReference type="EMBL" id="NYH16553.1"/>
    </source>
</evidence>
<dbReference type="Proteomes" id="UP000572540">
    <property type="component" value="Unassembled WGS sequence"/>
</dbReference>
<reference evidence="1 2" key="1">
    <citation type="submission" date="2020-07" db="EMBL/GenBank/DDBJ databases">
        <title>Exploring microbial biodiversity for novel pathways involved in the catabolism of aromatic compounds derived from lignin.</title>
        <authorList>
            <person name="Elkins J."/>
        </authorList>
    </citation>
    <scope>NUCLEOTIDE SEQUENCE [LARGE SCALE GENOMIC DNA]</scope>
    <source>
        <strain evidence="1 2">H2C3B</strain>
    </source>
</reference>
<dbReference type="EMBL" id="JACCAU010000001">
    <property type="protein sequence ID" value="NYH16553.1"/>
    <property type="molecule type" value="Genomic_DNA"/>
</dbReference>
<protein>
    <submittedName>
        <fullName evidence="1">Uncharacterized protein</fullName>
    </submittedName>
</protein>
<name>A0A7Y9WAS4_9BURK</name>